<dbReference type="InterPro" id="IPR002928">
    <property type="entry name" value="Myosin_tail"/>
</dbReference>
<keyword evidence="8 11" id="KW-0518">Myosin</keyword>
<evidence type="ECO:0000256" key="9">
    <source>
        <dbReference type="ARBA" id="ARBA00023175"/>
    </source>
</evidence>
<evidence type="ECO:0000256" key="12">
    <source>
        <dbReference type="SAM" id="Coils"/>
    </source>
</evidence>
<feature type="region of interest" description="Actin-binding" evidence="11">
    <location>
        <begin position="651"/>
        <end position="673"/>
    </location>
</feature>
<proteinExistence type="inferred from homology"/>
<dbReference type="RefSeq" id="XP_032816924.1">
    <property type="nucleotide sequence ID" value="XM_032961033.1"/>
</dbReference>
<evidence type="ECO:0000256" key="7">
    <source>
        <dbReference type="ARBA" id="ARBA00023054"/>
    </source>
</evidence>
<dbReference type="Gene3D" id="1.20.120.720">
    <property type="entry name" value="Myosin VI head, motor domain, U50 subdomain"/>
    <property type="match status" value="1"/>
</dbReference>
<dbReference type="KEGG" id="pmrn:116946140"/>
<dbReference type="InterPro" id="IPR014751">
    <property type="entry name" value="XRCC4-like_C"/>
</dbReference>
<dbReference type="FunFam" id="1.20.58.530:FF:000001">
    <property type="entry name" value="Myosin heavy chain"/>
    <property type="match status" value="1"/>
</dbReference>
<keyword evidence="4" id="KW-0963">Cytoplasm</keyword>
<keyword evidence="5 11" id="KW-0547">Nucleotide-binding</keyword>
<dbReference type="Pfam" id="PF02736">
    <property type="entry name" value="Myosin_N"/>
    <property type="match status" value="1"/>
</dbReference>
<evidence type="ECO:0000256" key="13">
    <source>
        <dbReference type="SAM" id="MobiDB-lite"/>
    </source>
</evidence>
<feature type="domain" description="Myosin motor" evidence="14">
    <location>
        <begin position="88"/>
        <end position="772"/>
    </location>
</feature>
<sequence>MPYKGECGDDEDPMPFLKPTDSEKLEFQARPFDIKKNCWVKDEKEGFLQALIQDDHGDNTVSVKFTVNNEIAKVKKDIVQEMNPPKFEQIEDMANLTFLNEASVLNNLKERYVKMRIYTYSGLFCVTINPYKWLPIYGSRVAKMYRGKKRNEVPPHLFSISDNAYSDMLINKANQSMLITGESGAGKTENTKKVIQYFANIGGGTKQIDQSKGSLEDQIIQANPVLEAFGNAKTTRNNNSSRFGKFIRIHFAVSGKLSGADIETYLLEKSRVISQQPAERGYHIFYQLLSGKVPNLLEEIGLVNNPKEYASISQGVTSVENMDDAEEMMLTDEAFDVLGFTPEEKMSLYKLTGGIMHFGNMKFRQKPREEQAEVDGTEVADRVASLAGIDSSELQKGITRPKVKVGNEYVQKNQNMDQCMSSIGALAKAIYDRMFKWLVARVNKTLDTTKPRQYFIGVLDIAGFEIFEFNSFEQLCINFTNEKLQQFFNHHMFVLEQEEYKKEGINWVFIDFGLDLAACIDLLEKPMGIFSILEEQCVFPKATDATFKAAMYDNHLGKSAPFQKPKAGKKAGQEATFELVHYAGTVGYNTQGWLEKNKDPLNETVVSLFQNSSMPLLSVLFKEEEAAAGAKQKQKKGSAFQTVSVFYREQLNKLMATLHSTSPHFVRCIVPNEFKKSGVVDAHLILHQLACNGVLEGIRICRKGFPNRTLYPEFVQRYSIINLLAGKTETDPKAITEKVLKSTNLVEDEYRIGFTKVFFRAGVLGKLEDFRDDCICRFITKLQASCRGKVFRRDFQKVLDKRDAMVIIQSNVRSFLQLRHWPWFRLYTKVRPMCIQLKEEEERKKKEEEMKRALQDAEKMVEDLKELTERVATLETERNALQEQLDAERGKKGDAQGRVTSLDRQRKELEGRVAELNARLEDEERTTTELTGRRRRLENEVQDLKIEVESLEGSVAKLEKEKKALENKVRTQTEEVNLRDETIVKLQKEKKQLEEANQATLDDLQIEQDKLAHLQRSNNKSQNKIAELEDLLDQEKKLRVEVEKAKRKLESDLRSTVDSLNEMERHKLEMEEVIKKRDYEMNAMNARLEDEQNMSMNLQRKLKELQTRVEELEEELEAERAIRAKVEKQRNDLARELEELTERLDEAGGATAAQIEQNKKRESEVLKLRREMEESSLQMEATMAALRKRQAESTVEMTEQLDSLQRIKLKLEKDKQMMKVEIDDLASSLEASQKYKVSAEMHIRKLEDHLSESSSHCEDLQKTLNEVNNFKVKLSAENSDNLRRLEEGENKIAQLSRTKLSLSSQLEETKRSLDEETKAKGMVSLGMSNAKHDCDLLREQLEEEQESKAELHRVISRLNGELTQWRSKYESDALGRLEELEDTKKKLAARLQESEEAVEAAQARCASLDKAKQKLQGELEDLTLDLEKANSSAASLDKKQRSFDKQLSEWRQKYEEVQSELDSSQKECRNYSNEIFKLRTCYEEAVEQLEAFKRENKTLQEEVTDLTEQLGEGGKSAHELQKVKKKLELEKEELQLSLEEAEAALESEEGKVVRIQLELAQVKADIDRRVQEKEDEFEAIRKNHQRSMESMQMSLEAEAKGRAEALRHKKKMENDLNEAELQLDHASRTNAEAGKVVKKLQQQVKDAQLQMDEDGRERDELREQQSVAERRLALVLAELEELRGNLEVSERARKIVEQDLADLRERHSEADTQNQHLNGQRKKLENDLQHLTMTYEEMISEYRSTDEKAKKAIIDAARMAEELRQQQDHGTHLEKIKKNLEQTVKDLSAKLDEADQIAMKGGKKIIQKLEIKVRELESELDAEQKRHAETIKSLRKNERRMKELIFQTDEDQKNQARMQELVEKLQSKIKTYKRQLELVEEEANTNLSKYRKTIHELDEAEERADIAESALVKIRTKNRGSAAKGFSSSGYNSPHLSNSRAPSSLATMDDDYM</sequence>
<dbReference type="FunFam" id="3.40.850.10:FF:000024">
    <property type="entry name" value="Myosin heavy chain, isoform J"/>
    <property type="match status" value="1"/>
</dbReference>
<dbReference type="InterPro" id="IPR004009">
    <property type="entry name" value="SH3_Myosin"/>
</dbReference>
<dbReference type="InterPro" id="IPR008989">
    <property type="entry name" value="Myosin_S1_N"/>
</dbReference>
<evidence type="ECO:0000256" key="3">
    <source>
        <dbReference type="ARBA" id="ARBA00022481"/>
    </source>
</evidence>
<keyword evidence="10 11" id="KW-0009">Actin-binding</keyword>
<accession>A0AAJ7TFJ0</accession>
<evidence type="ECO:0000256" key="5">
    <source>
        <dbReference type="ARBA" id="ARBA00022741"/>
    </source>
</evidence>
<dbReference type="Pfam" id="PF00063">
    <property type="entry name" value="Myosin_head"/>
    <property type="match status" value="1"/>
</dbReference>
<dbReference type="SUPFAM" id="SSF52540">
    <property type="entry name" value="P-loop containing nucleoside triphosphate hydrolases"/>
    <property type="match status" value="1"/>
</dbReference>
<dbReference type="GO" id="GO:0051015">
    <property type="term" value="F:actin filament binding"/>
    <property type="evidence" value="ECO:0007669"/>
    <property type="project" value="InterPro"/>
</dbReference>
<dbReference type="InterPro" id="IPR027417">
    <property type="entry name" value="P-loop_NTPase"/>
</dbReference>
<evidence type="ECO:0000259" key="14">
    <source>
        <dbReference type="PROSITE" id="PS51456"/>
    </source>
</evidence>
<feature type="coiled-coil region" evidence="12">
    <location>
        <begin position="836"/>
        <end position="1741"/>
    </location>
</feature>
<feature type="domain" description="Myosin N-terminal SH3-like" evidence="15">
    <location>
        <begin position="33"/>
        <end position="84"/>
    </location>
</feature>
<dbReference type="FunFam" id="1.20.5.340:FF:000003">
    <property type="entry name" value="Myosin heavy chain"/>
    <property type="match status" value="1"/>
</dbReference>
<evidence type="ECO:0000313" key="17">
    <source>
        <dbReference type="RefSeq" id="XP_032816924.1"/>
    </source>
</evidence>
<dbReference type="GeneID" id="116946140"/>
<dbReference type="Gene3D" id="1.20.5.340">
    <property type="match status" value="3"/>
</dbReference>
<dbReference type="Gene3D" id="4.10.270.10">
    <property type="entry name" value="Myosin, subunit A"/>
    <property type="match status" value="1"/>
</dbReference>
<evidence type="ECO:0000256" key="1">
    <source>
        <dbReference type="ARBA" id="ARBA00004657"/>
    </source>
</evidence>
<dbReference type="Gene3D" id="3.40.850.10">
    <property type="entry name" value="Kinesin motor domain"/>
    <property type="match status" value="1"/>
</dbReference>
<name>A0AAJ7TFJ0_PETMA</name>
<dbReference type="SMART" id="SM00242">
    <property type="entry name" value="MYSc"/>
    <property type="match status" value="1"/>
</dbReference>
<dbReference type="GO" id="GO:0032982">
    <property type="term" value="C:myosin filament"/>
    <property type="evidence" value="ECO:0007669"/>
    <property type="project" value="TreeGrafter"/>
</dbReference>
<dbReference type="PROSITE" id="PS50096">
    <property type="entry name" value="IQ"/>
    <property type="match status" value="1"/>
</dbReference>
<dbReference type="GO" id="GO:0030016">
    <property type="term" value="C:myofibril"/>
    <property type="evidence" value="ECO:0007669"/>
    <property type="project" value="UniProtKB-SubCell"/>
</dbReference>
<dbReference type="PANTHER" id="PTHR45615:SF50">
    <property type="entry name" value="MYOSIN-16"/>
    <property type="match status" value="1"/>
</dbReference>
<evidence type="ECO:0000256" key="6">
    <source>
        <dbReference type="ARBA" id="ARBA00022840"/>
    </source>
</evidence>
<keyword evidence="7 12" id="KW-0175">Coiled coil</keyword>
<gene>
    <name evidence="17" type="primary">LOC116946140</name>
</gene>
<dbReference type="PROSITE" id="PS51844">
    <property type="entry name" value="SH3_LIKE"/>
    <property type="match status" value="1"/>
</dbReference>
<dbReference type="Gene3D" id="1.10.10.820">
    <property type="match status" value="1"/>
</dbReference>
<dbReference type="Pfam" id="PF01576">
    <property type="entry name" value="Myosin_tail_1"/>
    <property type="match status" value="1"/>
</dbReference>
<dbReference type="GO" id="GO:0005524">
    <property type="term" value="F:ATP binding"/>
    <property type="evidence" value="ECO:0007669"/>
    <property type="project" value="UniProtKB-UniRule"/>
</dbReference>
<keyword evidence="9 11" id="KW-0505">Motor protein</keyword>
<evidence type="ECO:0000256" key="10">
    <source>
        <dbReference type="ARBA" id="ARBA00023203"/>
    </source>
</evidence>
<dbReference type="CDD" id="cd01377">
    <property type="entry name" value="MYSc_class_II"/>
    <property type="match status" value="1"/>
</dbReference>
<evidence type="ECO:0000259" key="15">
    <source>
        <dbReference type="PROSITE" id="PS51844"/>
    </source>
</evidence>
<evidence type="ECO:0000313" key="16">
    <source>
        <dbReference type="Proteomes" id="UP001318040"/>
    </source>
</evidence>
<dbReference type="FunFam" id="1.20.5.370:FF:000008">
    <property type="entry name" value="Myosin heavy chain"/>
    <property type="match status" value="1"/>
</dbReference>
<comment type="subcellular location">
    <subcellularLocation>
        <location evidence="1">Cytoplasm</location>
        <location evidence="1">Myofibril</location>
    </subcellularLocation>
</comment>
<dbReference type="FunFam" id="2.30.30.360:FF:000001">
    <property type="entry name" value="Myosin heavy chain"/>
    <property type="match status" value="1"/>
</dbReference>
<dbReference type="PRINTS" id="PR00193">
    <property type="entry name" value="MYOSINHEAVY"/>
</dbReference>
<dbReference type="SUPFAM" id="SSF90257">
    <property type="entry name" value="Myosin rod fragments"/>
    <property type="match status" value="5"/>
</dbReference>
<feature type="region of interest" description="Disordered" evidence="13">
    <location>
        <begin position="1918"/>
        <end position="1953"/>
    </location>
</feature>
<dbReference type="GO" id="GO:0016460">
    <property type="term" value="C:myosin II complex"/>
    <property type="evidence" value="ECO:0007669"/>
    <property type="project" value="TreeGrafter"/>
</dbReference>
<dbReference type="InterPro" id="IPR001609">
    <property type="entry name" value="Myosin_head_motor_dom-like"/>
</dbReference>
<organism evidence="16 17">
    <name type="scientific">Petromyzon marinus</name>
    <name type="common">Sea lamprey</name>
    <dbReference type="NCBI Taxonomy" id="7757"/>
    <lineage>
        <taxon>Eukaryota</taxon>
        <taxon>Metazoa</taxon>
        <taxon>Chordata</taxon>
        <taxon>Craniata</taxon>
        <taxon>Vertebrata</taxon>
        <taxon>Cyclostomata</taxon>
        <taxon>Hyperoartia</taxon>
        <taxon>Petromyzontiformes</taxon>
        <taxon>Petromyzontidae</taxon>
        <taxon>Petromyzon</taxon>
    </lineage>
</organism>
<evidence type="ECO:0000256" key="2">
    <source>
        <dbReference type="ARBA" id="ARBA00008314"/>
    </source>
</evidence>
<dbReference type="InterPro" id="IPR036961">
    <property type="entry name" value="Kinesin_motor_dom_sf"/>
</dbReference>
<evidence type="ECO:0000256" key="11">
    <source>
        <dbReference type="PROSITE-ProRule" id="PRU00782"/>
    </source>
</evidence>
<evidence type="ECO:0000256" key="4">
    <source>
        <dbReference type="ARBA" id="ARBA00022490"/>
    </source>
</evidence>
<feature type="coiled-coil region" evidence="12">
    <location>
        <begin position="1773"/>
        <end position="1917"/>
    </location>
</feature>
<feature type="compositionally biased region" description="Polar residues" evidence="13">
    <location>
        <begin position="1926"/>
        <end position="1946"/>
    </location>
</feature>
<evidence type="ECO:0000256" key="8">
    <source>
        <dbReference type="ARBA" id="ARBA00023123"/>
    </source>
</evidence>
<dbReference type="FunFam" id="1.20.120.720:FF:000001">
    <property type="entry name" value="Myosin heavy chain, muscle"/>
    <property type="match status" value="1"/>
</dbReference>
<dbReference type="GO" id="GO:0000146">
    <property type="term" value="F:microfilament motor activity"/>
    <property type="evidence" value="ECO:0007669"/>
    <property type="project" value="TreeGrafter"/>
</dbReference>
<dbReference type="FunFam" id="1.10.10.820:FF:000001">
    <property type="entry name" value="Myosin heavy chain"/>
    <property type="match status" value="1"/>
</dbReference>
<keyword evidence="16" id="KW-1185">Reference proteome</keyword>
<dbReference type="PROSITE" id="PS51456">
    <property type="entry name" value="MYOSIN_MOTOR"/>
    <property type="match status" value="1"/>
</dbReference>
<comment type="similarity">
    <text evidence="2 11">Belongs to the TRAFAC class myosin-kinesin ATPase superfamily. Myosin family.</text>
</comment>
<dbReference type="Gene3D" id="1.20.58.530">
    <property type="match status" value="1"/>
</dbReference>
<dbReference type="InterPro" id="IPR000048">
    <property type="entry name" value="IQ_motif_EF-hand-BS"/>
</dbReference>
<protein>
    <submittedName>
        <fullName evidence="17">Myosin-16-like isoform X1</fullName>
    </submittedName>
</protein>
<feature type="binding site" evidence="11">
    <location>
        <begin position="181"/>
        <end position="188"/>
    </location>
    <ligand>
        <name>ATP</name>
        <dbReference type="ChEBI" id="CHEBI:30616"/>
    </ligand>
</feature>
<dbReference type="Gene3D" id="6.20.240.20">
    <property type="match status" value="1"/>
</dbReference>
<keyword evidence="3" id="KW-0488">Methylation</keyword>
<dbReference type="Gene3D" id="1.20.5.370">
    <property type="match status" value="4"/>
</dbReference>
<dbReference type="Gene3D" id="2.30.30.360">
    <property type="entry name" value="Myosin S1 fragment, N-terminal"/>
    <property type="match status" value="1"/>
</dbReference>
<dbReference type="FunFam" id="1.20.5.370:FF:000009">
    <property type="entry name" value="Myosin heavy chain, isoform G"/>
    <property type="match status" value="1"/>
</dbReference>
<keyword evidence="6 11" id="KW-0067">ATP-binding</keyword>
<dbReference type="FunFam" id="1.20.5.370:FF:000010">
    <property type="entry name" value="Myosin heavy chain, isoform G"/>
    <property type="match status" value="1"/>
</dbReference>
<reference evidence="17" key="1">
    <citation type="submission" date="2025-08" db="UniProtKB">
        <authorList>
            <consortium name="RefSeq"/>
        </authorList>
    </citation>
    <scope>IDENTIFICATION</scope>
    <source>
        <tissue evidence="17">Sperm</tissue>
    </source>
</reference>
<dbReference type="Proteomes" id="UP001318040">
    <property type="component" value="Chromosome 26"/>
</dbReference>
<dbReference type="Pfam" id="PF00612">
    <property type="entry name" value="IQ"/>
    <property type="match status" value="1"/>
</dbReference>
<dbReference type="PANTHER" id="PTHR45615">
    <property type="entry name" value="MYOSIN HEAVY CHAIN, NON-MUSCLE"/>
    <property type="match status" value="1"/>
</dbReference>